<evidence type="ECO:0000256" key="8">
    <source>
        <dbReference type="PROSITE-ProRule" id="PRU00175"/>
    </source>
</evidence>
<evidence type="ECO:0000256" key="9">
    <source>
        <dbReference type="SAM" id="MobiDB-lite"/>
    </source>
</evidence>
<dbReference type="FunFam" id="3.30.40.10:FF:000022">
    <property type="entry name" value="E3 ubiquitin-protein ligase RING1-like"/>
    <property type="match status" value="1"/>
</dbReference>
<keyword evidence="6" id="KW-0833">Ubl conjugation pathway</keyword>
<keyword evidence="5 8" id="KW-0863">Zinc-finger</keyword>
<dbReference type="EC" id="2.3.2.27" evidence="2"/>
<dbReference type="Gene3D" id="3.30.40.10">
    <property type="entry name" value="Zinc/RING finger domain, C3HC4 (zinc finger)"/>
    <property type="match status" value="1"/>
</dbReference>
<dbReference type="KEGG" id="mnt:21392980"/>
<evidence type="ECO:0000259" key="10">
    <source>
        <dbReference type="PROSITE" id="PS50089"/>
    </source>
</evidence>
<dbReference type="eggNOG" id="KOG0800">
    <property type="taxonomic scope" value="Eukaryota"/>
</dbReference>
<evidence type="ECO:0000256" key="4">
    <source>
        <dbReference type="ARBA" id="ARBA00022723"/>
    </source>
</evidence>
<organism evidence="11 12">
    <name type="scientific">Morus notabilis</name>
    <dbReference type="NCBI Taxonomy" id="981085"/>
    <lineage>
        <taxon>Eukaryota</taxon>
        <taxon>Viridiplantae</taxon>
        <taxon>Streptophyta</taxon>
        <taxon>Embryophyta</taxon>
        <taxon>Tracheophyta</taxon>
        <taxon>Spermatophyta</taxon>
        <taxon>Magnoliopsida</taxon>
        <taxon>eudicotyledons</taxon>
        <taxon>Gunneridae</taxon>
        <taxon>Pentapetalae</taxon>
        <taxon>rosids</taxon>
        <taxon>fabids</taxon>
        <taxon>Rosales</taxon>
        <taxon>Moraceae</taxon>
        <taxon>Moreae</taxon>
        <taxon>Morus</taxon>
    </lineage>
</organism>
<evidence type="ECO:0000256" key="7">
    <source>
        <dbReference type="ARBA" id="ARBA00022833"/>
    </source>
</evidence>
<keyword evidence="7" id="KW-0862">Zinc</keyword>
<evidence type="ECO:0000256" key="6">
    <source>
        <dbReference type="ARBA" id="ARBA00022786"/>
    </source>
</evidence>
<dbReference type="GO" id="GO:0005737">
    <property type="term" value="C:cytoplasm"/>
    <property type="evidence" value="ECO:0007669"/>
    <property type="project" value="TreeGrafter"/>
</dbReference>
<evidence type="ECO:0000313" key="12">
    <source>
        <dbReference type="Proteomes" id="UP000030645"/>
    </source>
</evidence>
<gene>
    <name evidence="11" type="ORF">L484_009659</name>
</gene>
<evidence type="ECO:0000256" key="5">
    <source>
        <dbReference type="ARBA" id="ARBA00022771"/>
    </source>
</evidence>
<dbReference type="InterPro" id="IPR001841">
    <property type="entry name" value="Znf_RING"/>
</dbReference>
<dbReference type="AlphaFoldDB" id="W9S2Y2"/>
<feature type="domain" description="RING-type" evidence="10">
    <location>
        <begin position="321"/>
        <end position="362"/>
    </location>
</feature>
<dbReference type="GO" id="GO:0008270">
    <property type="term" value="F:zinc ion binding"/>
    <property type="evidence" value="ECO:0007669"/>
    <property type="project" value="UniProtKB-KW"/>
</dbReference>
<keyword evidence="3" id="KW-0808">Transferase</keyword>
<reference evidence="12" key="1">
    <citation type="submission" date="2013-01" db="EMBL/GenBank/DDBJ databases">
        <title>Draft Genome Sequence of a Mulberry Tree, Morus notabilis C.K. Schneid.</title>
        <authorList>
            <person name="He N."/>
            <person name="Zhao S."/>
        </authorList>
    </citation>
    <scope>NUCLEOTIDE SEQUENCE</scope>
</reference>
<evidence type="ECO:0000256" key="3">
    <source>
        <dbReference type="ARBA" id="ARBA00022679"/>
    </source>
</evidence>
<dbReference type="SMART" id="SM00184">
    <property type="entry name" value="RING"/>
    <property type="match status" value="1"/>
</dbReference>
<feature type="region of interest" description="Disordered" evidence="9">
    <location>
        <begin position="373"/>
        <end position="392"/>
    </location>
</feature>
<accession>W9S2Y2</accession>
<dbReference type="Proteomes" id="UP000030645">
    <property type="component" value="Unassembled WGS sequence"/>
</dbReference>
<dbReference type="GO" id="GO:0061630">
    <property type="term" value="F:ubiquitin protein ligase activity"/>
    <property type="evidence" value="ECO:0007669"/>
    <property type="project" value="UniProtKB-EC"/>
</dbReference>
<keyword evidence="4" id="KW-0479">Metal-binding</keyword>
<dbReference type="EMBL" id="KE344904">
    <property type="protein sequence ID" value="EXB85813.1"/>
    <property type="molecule type" value="Genomic_DNA"/>
</dbReference>
<protein>
    <recommendedName>
        <fullName evidence="2">RING-type E3 ubiquitin transferase</fullName>
        <ecNumber evidence="2">2.3.2.27</ecNumber>
    </recommendedName>
</protein>
<feature type="compositionally biased region" description="Basic and acidic residues" evidence="9">
    <location>
        <begin position="134"/>
        <end position="143"/>
    </location>
</feature>
<dbReference type="Pfam" id="PF13639">
    <property type="entry name" value="zf-RING_2"/>
    <property type="match status" value="1"/>
</dbReference>
<sequence>MADSIDKMNPIVILLEELEPEEPNQQVPDLQKDPLNQWCASINCAADEYNCNPFASAAFVPSPTTTLAVTAGSGSGGSFWLSETDSDSDSGRDISCFVTDLFDRRRDDGGDRGSGSVIGGFKVEPEKGGLSVDSRGDGLRVDESDSQSDCEENCVVKLSDFDALNDGEGSVYGEVFDWEEVKERTTNKEENVSTVIDDGEVEEVPPAASEFAVEDEDEDEDEDEGTPVWEVLMAINGLAANASLERNNTTADTGAASYLAAEDAYEDYMYAVGPESDALFERFMESESALRGSPPAAKSVVENLPFVELTMEELRGEVAACAVCKDEFLVGEKVQKLPCCHCYHGDCIAPWLGIRNTCPICRFELPTDDPDYERRRGERACRRSPSTNSEAM</sequence>
<name>W9S2Y2_9ROSA</name>
<dbReference type="PANTHER" id="PTHR15710:SF108">
    <property type="entry name" value="OS03G0286100 PROTEIN"/>
    <property type="match status" value="1"/>
</dbReference>
<keyword evidence="12" id="KW-1185">Reference proteome</keyword>
<proteinExistence type="predicted"/>
<dbReference type="PROSITE" id="PS50089">
    <property type="entry name" value="ZF_RING_2"/>
    <property type="match status" value="1"/>
</dbReference>
<dbReference type="STRING" id="981085.W9S2Y2"/>
<dbReference type="GO" id="GO:0016567">
    <property type="term" value="P:protein ubiquitination"/>
    <property type="evidence" value="ECO:0007669"/>
    <property type="project" value="TreeGrafter"/>
</dbReference>
<evidence type="ECO:0000256" key="2">
    <source>
        <dbReference type="ARBA" id="ARBA00012483"/>
    </source>
</evidence>
<evidence type="ECO:0000256" key="1">
    <source>
        <dbReference type="ARBA" id="ARBA00000900"/>
    </source>
</evidence>
<dbReference type="InterPro" id="IPR013083">
    <property type="entry name" value="Znf_RING/FYVE/PHD"/>
</dbReference>
<comment type="catalytic activity">
    <reaction evidence="1">
        <text>S-ubiquitinyl-[E2 ubiquitin-conjugating enzyme]-L-cysteine + [acceptor protein]-L-lysine = [E2 ubiquitin-conjugating enzyme]-L-cysteine + N(6)-ubiquitinyl-[acceptor protein]-L-lysine.</text>
        <dbReference type="EC" id="2.3.2.27"/>
    </reaction>
</comment>
<dbReference type="SUPFAM" id="SSF57850">
    <property type="entry name" value="RING/U-box"/>
    <property type="match status" value="1"/>
</dbReference>
<dbReference type="OrthoDB" id="8062037at2759"/>
<feature type="region of interest" description="Disordered" evidence="9">
    <location>
        <begin position="108"/>
        <end position="146"/>
    </location>
</feature>
<evidence type="ECO:0000313" key="11">
    <source>
        <dbReference type="EMBL" id="EXB85813.1"/>
    </source>
</evidence>
<dbReference type="PANTHER" id="PTHR15710">
    <property type="entry name" value="E3 UBIQUITIN-PROTEIN LIGASE PRAJA"/>
    <property type="match status" value="1"/>
</dbReference>